<organism evidence="2">
    <name type="scientific">Amblyomma triste</name>
    <name type="common">Neotropical tick</name>
    <dbReference type="NCBI Taxonomy" id="251400"/>
    <lineage>
        <taxon>Eukaryota</taxon>
        <taxon>Metazoa</taxon>
        <taxon>Ecdysozoa</taxon>
        <taxon>Arthropoda</taxon>
        <taxon>Chelicerata</taxon>
        <taxon>Arachnida</taxon>
        <taxon>Acari</taxon>
        <taxon>Parasitiformes</taxon>
        <taxon>Ixodida</taxon>
        <taxon>Ixodoidea</taxon>
        <taxon>Ixodidae</taxon>
        <taxon>Amblyomminae</taxon>
        <taxon>Amblyomma</taxon>
    </lineage>
</organism>
<name>A0A023G5U1_AMBTT</name>
<dbReference type="Gene3D" id="2.40.128.20">
    <property type="match status" value="1"/>
</dbReference>
<evidence type="ECO:0000313" key="2">
    <source>
        <dbReference type="EMBL" id="JAC28265.1"/>
    </source>
</evidence>
<dbReference type="EMBL" id="GBBM01007153">
    <property type="protein sequence ID" value="JAC28265.1"/>
    <property type="molecule type" value="mRNA"/>
</dbReference>
<feature type="region of interest" description="Disordered" evidence="1">
    <location>
        <begin position="160"/>
        <end position="182"/>
    </location>
</feature>
<accession>A0A023G5U1</accession>
<sequence>MLYKLFLVCRNLVFQVWHIQKMMKLTFCFLLLCAWWTCSDAKIQFIPVESMDPSDLLPPKQDETTKEERVKKLLTNPDKPVSALWGNREDLMQGVTACWKSSFVYEQDGKIHHNLTFHDREQDKEKNNGQRVRFWPLNHLSVTYDVQGGRISVSTQVPVELPSGKTGEVSSKDSEPDSEMDEGQQMVSETITGTWRILGSDPNCFLAKLPQKHGKEPCLIWAQGSLNRASIPCLSWFNKNTEECPEKGIYLFSIYTVPCSN</sequence>
<dbReference type="AlphaFoldDB" id="A0A023G5U1"/>
<proteinExistence type="evidence at transcript level"/>
<protein>
    <submittedName>
        <fullName evidence="2">Putative secreted protein</fullName>
    </submittedName>
</protein>
<dbReference type="InterPro" id="IPR012674">
    <property type="entry name" value="Calycin"/>
</dbReference>
<evidence type="ECO:0000256" key="1">
    <source>
        <dbReference type="SAM" id="MobiDB-lite"/>
    </source>
</evidence>
<reference evidence="2" key="1">
    <citation type="submission" date="2014-03" db="EMBL/GenBank/DDBJ databases">
        <title>The sialotranscriptome of Amblyomma triste, Amblyomma parvum and Amblyomma cajennense ticks, uncovered by 454-based RNA-seq.</title>
        <authorList>
            <person name="Garcia G.R."/>
            <person name="Gardinassi L.G."/>
            <person name="Ribeiro J.M."/>
            <person name="Anatriello E."/>
            <person name="Ferreira B.R."/>
            <person name="Moreira H.N."/>
            <person name="Mafra C."/>
            <person name="Olegario M.M."/>
            <person name="Szabo P.J."/>
            <person name="Miranda-Santos I.K."/>
            <person name="Maruyama S.R."/>
        </authorList>
    </citation>
    <scope>NUCLEOTIDE SEQUENCE</scope>
    <source>
        <strain evidence="2">Mato Grasso do Sul</strain>
        <tissue evidence="2">Salivary glands</tissue>
    </source>
</reference>